<gene>
    <name evidence="2" type="ORF">DVH21_25865</name>
    <name evidence="3" type="ORF">F6X54_07615</name>
</gene>
<dbReference type="EMBL" id="WAAR01000023">
    <property type="protein sequence ID" value="KAB1117525.1"/>
    <property type="molecule type" value="Genomic_DNA"/>
</dbReference>
<dbReference type="EMBL" id="CP031263">
    <property type="protein sequence ID" value="AXH93086.1"/>
    <property type="molecule type" value="Genomic_DNA"/>
</dbReference>
<keyword evidence="5" id="KW-1185">Reference proteome</keyword>
<dbReference type="SUPFAM" id="SSF143120">
    <property type="entry name" value="YefM-like"/>
    <property type="match status" value="1"/>
</dbReference>
<sequence>MATMSDTRENEISVRELRKTLAGALNGVAVYGKTLYVTNHGRRIAAIVPVPVAEQNERARG</sequence>
<protein>
    <submittedName>
        <fullName evidence="2">Uncharacterized protein</fullName>
    </submittedName>
</protein>
<comment type="similarity">
    <text evidence="1">Belongs to the phD/YefM antitoxin family.</text>
</comment>
<dbReference type="InterPro" id="IPR036165">
    <property type="entry name" value="YefM-like_sf"/>
</dbReference>
<dbReference type="AlphaFoldDB" id="A0A1C6S271"/>
<evidence type="ECO:0000313" key="5">
    <source>
        <dbReference type="Proteomes" id="UP000471364"/>
    </source>
</evidence>
<evidence type="ECO:0000256" key="1">
    <source>
        <dbReference type="ARBA" id="ARBA00009981"/>
    </source>
</evidence>
<dbReference type="Proteomes" id="UP000253958">
    <property type="component" value="Chromosome"/>
</dbReference>
<reference evidence="3 5" key="3">
    <citation type="submission" date="2019-09" db="EMBL/GenBank/DDBJ databases">
        <title>High taxonomic diversity of Micromonospora strains isolated from Medicago sativa nodules in different geographical locations.</title>
        <authorList>
            <person name="Martinez-Hidalgo P."/>
            <person name="Flores-Felix J.D."/>
            <person name="Velazquez E."/>
            <person name="Brau L."/>
            <person name="Trujillo M.E."/>
            <person name="Martinez-Molina E."/>
        </authorList>
    </citation>
    <scope>NUCLEOTIDE SEQUENCE [LARGE SCALE GENOMIC DNA]</scope>
    <source>
        <strain evidence="3 5">ALFB5</strain>
    </source>
</reference>
<evidence type="ECO:0000313" key="3">
    <source>
        <dbReference type="EMBL" id="KAB1117525.1"/>
    </source>
</evidence>
<dbReference type="Proteomes" id="UP000471364">
    <property type="component" value="Unassembled WGS sequence"/>
</dbReference>
<name>A0A1C6S271_9ACTN</name>
<organism evidence="2 4">
    <name type="scientific">Micromonospora aurantiaca</name>
    <name type="common">nom. illeg.</name>
    <dbReference type="NCBI Taxonomy" id="47850"/>
    <lineage>
        <taxon>Bacteria</taxon>
        <taxon>Bacillati</taxon>
        <taxon>Actinomycetota</taxon>
        <taxon>Actinomycetes</taxon>
        <taxon>Micromonosporales</taxon>
        <taxon>Micromonosporaceae</taxon>
        <taxon>Micromonospora</taxon>
    </lineage>
</organism>
<reference evidence="2 4" key="1">
    <citation type="submission" date="2018-07" db="EMBL/GenBank/DDBJ databases">
        <authorList>
            <person name="Ye Y."/>
        </authorList>
    </citation>
    <scope>NUCLEOTIDE SEQUENCE [LARGE SCALE GENOMIC DNA]</scope>
    <source>
        <strain evidence="2">110B</strain>
        <strain evidence="4">H14(2018)</strain>
    </source>
</reference>
<proteinExistence type="inferred from homology"/>
<evidence type="ECO:0000313" key="2">
    <source>
        <dbReference type="EMBL" id="AXH93086.1"/>
    </source>
</evidence>
<reference evidence="2 4" key="2">
    <citation type="submission" date="2018-08" db="EMBL/GenBank/DDBJ databases">
        <title>Streptomyces kandeliansis sp. nov., an endophytic bacterium isolated from mangrove plant.</title>
        <authorList>
            <person name="Wang R."/>
        </authorList>
    </citation>
    <scope>NUCLEOTIDE SEQUENCE [LARGE SCALE GENOMIC DNA]</scope>
    <source>
        <strain evidence="2">110B</strain>
        <strain evidence="4">H14(2018)</strain>
    </source>
</reference>
<evidence type="ECO:0000313" key="4">
    <source>
        <dbReference type="Proteomes" id="UP000253958"/>
    </source>
</evidence>
<accession>A0A1C6S271</accession>